<evidence type="ECO:0000313" key="2">
    <source>
        <dbReference type="Proteomes" id="UP000191897"/>
    </source>
</evidence>
<dbReference type="Proteomes" id="UP000191897">
    <property type="component" value="Unassembled WGS sequence"/>
</dbReference>
<gene>
    <name evidence="1" type="ORF">AGR4C_Cc150121</name>
</gene>
<name>A0A1S7P2I1_AGRTU</name>
<organism evidence="1 2">
    <name type="scientific">Agrobacterium tumefaciens str. Kerr 14</name>
    <dbReference type="NCBI Taxonomy" id="1183424"/>
    <lineage>
        <taxon>Bacteria</taxon>
        <taxon>Pseudomonadati</taxon>
        <taxon>Pseudomonadota</taxon>
        <taxon>Alphaproteobacteria</taxon>
        <taxon>Hyphomicrobiales</taxon>
        <taxon>Rhizobiaceae</taxon>
        <taxon>Rhizobium/Agrobacterium group</taxon>
        <taxon>Agrobacterium</taxon>
        <taxon>Agrobacterium tumefaciens complex</taxon>
    </lineage>
</organism>
<accession>A0A1S7P2I1</accession>
<dbReference type="AlphaFoldDB" id="A0A1S7P2I1"/>
<dbReference type="EMBL" id="FBWC01000007">
    <property type="protein sequence ID" value="CUX14885.1"/>
    <property type="molecule type" value="Genomic_DNA"/>
</dbReference>
<evidence type="ECO:0000313" key="1">
    <source>
        <dbReference type="EMBL" id="CUX14885.1"/>
    </source>
</evidence>
<proteinExistence type="predicted"/>
<protein>
    <submittedName>
        <fullName evidence="1">Uncharacterized protein</fullName>
    </submittedName>
</protein>
<sequence length="50" mass="5319">MTGPLKDFSKNSPDIANLARGMHLTRQPLNANALPVVKATGGLKASHCYL</sequence>
<reference evidence="1 2" key="1">
    <citation type="submission" date="2016-01" db="EMBL/GenBank/DDBJ databases">
        <authorList>
            <person name="Oliw E.H."/>
        </authorList>
    </citation>
    <scope>NUCLEOTIDE SEQUENCE [LARGE SCALE GENOMIC DNA]</scope>
    <source>
        <strain evidence="1 2">Kerr 14</strain>
    </source>
</reference>